<evidence type="ECO:0000313" key="1">
    <source>
        <dbReference type="EMBL" id="SVC46643.1"/>
    </source>
</evidence>
<protein>
    <submittedName>
        <fullName evidence="1">Uncharacterized protein</fullName>
    </submittedName>
</protein>
<feature type="non-terminal residue" evidence="1">
    <location>
        <position position="38"/>
    </location>
</feature>
<gene>
    <name evidence="1" type="ORF">METZ01_LOCUS299497</name>
</gene>
<reference evidence="1" key="1">
    <citation type="submission" date="2018-05" db="EMBL/GenBank/DDBJ databases">
        <authorList>
            <person name="Lanie J.A."/>
            <person name="Ng W.-L."/>
            <person name="Kazmierczak K.M."/>
            <person name="Andrzejewski T.M."/>
            <person name="Davidsen T.M."/>
            <person name="Wayne K.J."/>
            <person name="Tettelin H."/>
            <person name="Glass J.I."/>
            <person name="Rusch D."/>
            <person name="Podicherti R."/>
            <person name="Tsui H.-C.T."/>
            <person name="Winkler M.E."/>
        </authorList>
    </citation>
    <scope>NUCLEOTIDE SEQUENCE</scope>
</reference>
<name>A0A382MCB6_9ZZZZ</name>
<dbReference type="EMBL" id="UINC01092776">
    <property type="protein sequence ID" value="SVC46643.1"/>
    <property type="molecule type" value="Genomic_DNA"/>
</dbReference>
<dbReference type="AlphaFoldDB" id="A0A382MCB6"/>
<sequence>MSVILVVASLVFGGYLYQPLWFSHEPHHFVSEHKTLEE</sequence>
<proteinExistence type="predicted"/>
<organism evidence="1">
    <name type="scientific">marine metagenome</name>
    <dbReference type="NCBI Taxonomy" id="408172"/>
    <lineage>
        <taxon>unclassified sequences</taxon>
        <taxon>metagenomes</taxon>
        <taxon>ecological metagenomes</taxon>
    </lineage>
</organism>
<accession>A0A382MCB6</accession>